<keyword evidence="3" id="KW-1185">Reference proteome</keyword>
<gene>
    <name evidence="2" type="ORF">C7M84_007542</name>
</gene>
<feature type="compositionally biased region" description="Basic and acidic residues" evidence="1">
    <location>
        <begin position="198"/>
        <end position="248"/>
    </location>
</feature>
<dbReference type="AlphaFoldDB" id="A0A3R7PQJ9"/>
<protein>
    <submittedName>
        <fullName evidence="2">Uncharacterized protein</fullName>
    </submittedName>
</protein>
<feature type="region of interest" description="Disordered" evidence="1">
    <location>
        <begin position="191"/>
        <end position="269"/>
    </location>
</feature>
<accession>A0A3R7PQJ9</accession>
<dbReference type="EMBL" id="QCYY01001956">
    <property type="protein sequence ID" value="ROT73981.1"/>
    <property type="molecule type" value="Genomic_DNA"/>
</dbReference>
<evidence type="ECO:0000313" key="3">
    <source>
        <dbReference type="Proteomes" id="UP000283509"/>
    </source>
</evidence>
<name>A0A3R7PQJ9_PENVA</name>
<comment type="caution">
    <text evidence="2">The sequence shown here is derived from an EMBL/GenBank/DDBJ whole genome shotgun (WGS) entry which is preliminary data.</text>
</comment>
<organism evidence="2 3">
    <name type="scientific">Penaeus vannamei</name>
    <name type="common">Whiteleg shrimp</name>
    <name type="synonym">Litopenaeus vannamei</name>
    <dbReference type="NCBI Taxonomy" id="6689"/>
    <lineage>
        <taxon>Eukaryota</taxon>
        <taxon>Metazoa</taxon>
        <taxon>Ecdysozoa</taxon>
        <taxon>Arthropoda</taxon>
        <taxon>Crustacea</taxon>
        <taxon>Multicrustacea</taxon>
        <taxon>Malacostraca</taxon>
        <taxon>Eumalacostraca</taxon>
        <taxon>Eucarida</taxon>
        <taxon>Decapoda</taxon>
        <taxon>Dendrobranchiata</taxon>
        <taxon>Penaeoidea</taxon>
        <taxon>Penaeidae</taxon>
        <taxon>Penaeus</taxon>
    </lineage>
</organism>
<evidence type="ECO:0000313" key="2">
    <source>
        <dbReference type="EMBL" id="ROT73981.1"/>
    </source>
</evidence>
<reference evidence="2 3" key="2">
    <citation type="submission" date="2019-01" db="EMBL/GenBank/DDBJ databases">
        <title>The decoding of complex shrimp genome reveals the adaptation for benthos swimmer, frequently molting mechanism and breeding impact on genome.</title>
        <authorList>
            <person name="Sun Y."/>
            <person name="Gao Y."/>
            <person name="Yu Y."/>
        </authorList>
    </citation>
    <scope>NUCLEOTIDE SEQUENCE [LARGE SCALE GENOMIC DNA]</scope>
    <source>
        <tissue evidence="2">Muscle</tissue>
    </source>
</reference>
<dbReference type="Proteomes" id="UP000283509">
    <property type="component" value="Unassembled WGS sequence"/>
</dbReference>
<reference evidence="2 3" key="1">
    <citation type="submission" date="2018-04" db="EMBL/GenBank/DDBJ databases">
        <authorList>
            <person name="Zhang X."/>
            <person name="Yuan J."/>
            <person name="Li F."/>
            <person name="Xiang J."/>
        </authorList>
    </citation>
    <scope>NUCLEOTIDE SEQUENCE [LARGE SCALE GENOMIC DNA]</scope>
    <source>
        <tissue evidence="2">Muscle</tissue>
    </source>
</reference>
<sequence>MTAPITSRAKGVSISPAPITARPRLVSISYPRFRPGLRVVISPLRVRTPESLSLRDEGLGSSPSSPLPPFPLRDSFHPSLRLPPPISVLVKGIGVGILFTPFQPPPPFKPSPRGLGPAPVVAEVEVQPTRSSSLGSSLTLSFPLSQDVTCSPSGFSSGRHISLPTSSFSAASGINAFRVVASRSPNFYEIPESPSAFPKRDWESPGVRRERESRICEERVTGVENEPRCEPTRAESAAHESRESERTVRRTNANQDPSPGESRARRDGEHVRVFHRLQPWTINFPPPTAVSPKASCIIPFEPAMPLSMIPASSMVLLLCLAGLNLRPFAQYPWITGVVLPRLTNSRRPCWRVPSHSSPDKEDIVSHLERSARTHILPLRLFSSSWKIFPGAFFFL</sequence>
<proteinExistence type="predicted"/>
<evidence type="ECO:0000256" key="1">
    <source>
        <dbReference type="SAM" id="MobiDB-lite"/>
    </source>
</evidence>